<organism evidence="1">
    <name type="scientific">marine sediment metagenome</name>
    <dbReference type="NCBI Taxonomy" id="412755"/>
    <lineage>
        <taxon>unclassified sequences</taxon>
        <taxon>metagenomes</taxon>
        <taxon>ecological metagenomes</taxon>
    </lineage>
</organism>
<evidence type="ECO:0000313" key="1">
    <source>
        <dbReference type="EMBL" id="GAJ12284.1"/>
    </source>
</evidence>
<gene>
    <name evidence="1" type="ORF">S12H4_54688</name>
</gene>
<name>X1U456_9ZZZZ</name>
<protein>
    <submittedName>
        <fullName evidence="1">Uncharacterized protein</fullName>
    </submittedName>
</protein>
<reference evidence="1" key="1">
    <citation type="journal article" date="2014" name="Front. Microbiol.">
        <title>High frequency of phylogenetically diverse reductive dehalogenase-homologous genes in deep subseafloor sedimentary metagenomes.</title>
        <authorList>
            <person name="Kawai M."/>
            <person name="Futagami T."/>
            <person name="Toyoda A."/>
            <person name="Takaki Y."/>
            <person name="Nishi S."/>
            <person name="Hori S."/>
            <person name="Arai W."/>
            <person name="Tsubouchi T."/>
            <person name="Morono Y."/>
            <person name="Uchiyama I."/>
            <person name="Ito T."/>
            <person name="Fujiyama A."/>
            <person name="Inagaki F."/>
            <person name="Takami H."/>
        </authorList>
    </citation>
    <scope>NUCLEOTIDE SEQUENCE</scope>
    <source>
        <strain evidence="1">Expedition CK06-06</strain>
    </source>
</reference>
<comment type="caution">
    <text evidence="1">The sequence shown here is derived from an EMBL/GenBank/DDBJ whole genome shotgun (WGS) entry which is preliminary data.</text>
</comment>
<sequence length="40" mass="4567">MGKRKNKKGRVPRSPVKEKFVMYGDCPSCGSHFKVIENDL</sequence>
<feature type="non-terminal residue" evidence="1">
    <location>
        <position position="40"/>
    </location>
</feature>
<accession>X1U456</accession>
<proteinExistence type="predicted"/>
<dbReference type="AlphaFoldDB" id="X1U456"/>
<dbReference type="EMBL" id="BARW01034988">
    <property type="protein sequence ID" value="GAJ12284.1"/>
    <property type="molecule type" value="Genomic_DNA"/>
</dbReference>